<dbReference type="GO" id="GO:0005886">
    <property type="term" value="C:plasma membrane"/>
    <property type="evidence" value="ECO:0007669"/>
    <property type="project" value="TreeGrafter"/>
</dbReference>
<feature type="transmembrane region" description="Helical" evidence="5">
    <location>
        <begin position="58"/>
        <end position="84"/>
    </location>
</feature>
<keyword evidence="3 5" id="KW-1133">Transmembrane helix</keyword>
<feature type="transmembrane region" description="Helical" evidence="5">
    <location>
        <begin position="414"/>
        <end position="438"/>
    </location>
</feature>
<evidence type="ECO:0000256" key="1">
    <source>
        <dbReference type="ARBA" id="ARBA00004141"/>
    </source>
</evidence>
<dbReference type="VEuPathDB" id="FungiDB:PV10_04940"/>
<evidence type="ECO:0000313" key="8">
    <source>
        <dbReference type="Proteomes" id="UP000054302"/>
    </source>
</evidence>
<feature type="transmembrane region" description="Helical" evidence="5">
    <location>
        <begin position="96"/>
        <end position="117"/>
    </location>
</feature>
<evidence type="ECO:0000256" key="2">
    <source>
        <dbReference type="ARBA" id="ARBA00022692"/>
    </source>
</evidence>
<dbReference type="InterPro" id="IPR011701">
    <property type="entry name" value="MFS"/>
</dbReference>
<dbReference type="Proteomes" id="UP000054302">
    <property type="component" value="Unassembled WGS sequence"/>
</dbReference>
<dbReference type="SUPFAM" id="SSF103473">
    <property type="entry name" value="MFS general substrate transporter"/>
    <property type="match status" value="1"/>
</dbReference>
<accession>A0A0D1ZGD2</accession>
<name>A0A0D1ZGD2_EXOME</name>
<evidence type="ECO:0000256" key="4">
    <source>
        <dbReference type="ARBA" id="ARBA00023136"/>
    </source>
</evidence>
<keyword evidence="8" id="KW-1185">Reference proteome</keyword>
<dbReference type="STRING" id="212818.A0A0D1ZGD2"/>
<feature type="transmembrane region" description="Helical" evidence="5">
    <location>
        <begin position="450"/>
        <end position="470"/>
    </location>
</feature>
<protein>
    <recommendedName>
        <fullName evidence="6">Major facilitator superfamily (MFS) profile domain-containing protein</fullName>
    </recommendedName>
</protein>
<dbReference type="HOGENOM" id="CLU_008455_13_5_1"/>
<dbReference type="GO" id="GO:0022857">
    <property type="term" value="F:transmembrane transporter activity"/>
    <property type="evidence" value="ECO:0007669"/>
    <property type="project" value="InterPro"/>
</dbReference>
<gene>
    <name evidence="7" type="ORF">PV10_04940</name>
</gene>
<dbReference type="PROSITE" id="PS50850">
    <property type="entry name" value="MFS"/>
    <property type="match status" value="1"/>
</dbReference>
<dbReference type="OrthoDB" id="2585655at2759"/>
<sequence length="524" mass="58169">MAPLHDTHSHAHEEDVPGTFNLQAEEGAETGYGQALFPVPSADPNDPLQWSYFKKAMILAIVSLYSFLANTSLLGPAVYIGIFIETFGVDQTAASGLISYPNLSFGFGALLLVPLFIKIGRRPVLILSMLLYCGGLLGCALSNSYGSLMACRVIHTLGSGICEVIPIQLVNDIFFIHERGKKLGWYTVCLCLGSTAPLYAGYMLAGGYEWRLFFWVEFAFGCALLVLTFIFVEETRYHRVLPADPATSSVDVDGKEDVKHIRDVEEMQIPPRKTRMQQLSLWSGIDHNAHFFKIALRSFTYYLVPVALWVNTTYGIYIGLGALTFNYTFPMKIVQPPYNWSPTNSGLIAVASAIGFFLAIPLTPSSDILAARLTKKNGFIREAEMRLGALLPPMIIAPLGLVVYGLTAEYDLHWIGYFFGVAMCQWGAYFYFTFTMAYAIDSYSANLPELLIATNLGKSAISFGMGYGVLDWILERGYARVISGIYMAVMLVNNLVVIIFMIWGKRIRIFMANSWVGRLHTKSA</sequence>
<feature type="transmembrane region" description="Helical" evidence="5">
    <location>
        <begin position="124"/>
        <end position="145"/>
    </location>
</feature>
<dbReference type="GeneID" id="27322785"/>
<dbReference type="InterPro" id="IPR020846">
    <property type="entry name" value="MFS_dom"/>
</dbReference>
<dbReference type="RefSeq" id="XP_016225321.1">
    <property type="nucleotide sequence ID" value="XM_016369533.1"/>
</dbReference>
<dbReference type="PANTHER" id="PTHR23502:SF160">
    <property type="entry name" value="MAJOR FACILITATOR SUPERFAMILY (MFS) PROFILE DOMAIN-CONTAINING PROTEIN-RELATED"/>
    <property type="match status" value="1"/>
</dbReference>
<dbReference type="Gene3D" id="1.20.1250.20">
    <property type="entry name" value="MFS general substrate transporter like domains"/>
    <property type="match status" value="1"/>
</dbReference>
<keyword evidence="4 5" id="KW-0472">Membrane</keyword>
<feature type="domain" description="Major facilitator superfamily (MFS) profile" evidence="6">
    <location>
        <begin position="56"/>
        <end position="506"/>
    </location>
</feature>
<evidence type="ECO:0000313" key="7">
    <source>
        <dbReference type="EMBL" id="KIV93747.1"/>
    </source>
</evidence>
<feature type="transmembrane region" description="Helical" evidence="5">
    <location>
        <begin position="301"/>
        <end position="325"/>
    </location>
</feature>
<evidence type="ECO:0000256" key="5">
    <source>
        <dbReference type="SAM" id="Phobius"/>
    </source>
</evidence>
<feature type="transmembrane region" description="Helical" evidence="5">
    <location>
        <begin position="183"/>
        <end position="200"/>
    </location>
</feature>
<proteinExistence type="predicted"/>
<reference evidence="7 8" key="1">
    <citation type="submission" date="2015-01" db="EMBL/GenBank/DDBJ databases">
        <title>The Genome Sequence of Exophiala mesophila CBS40295.</title>
        <authorList>
            <consortium name="The Broad Institute Genomics Platform"/>
            <person name="Cuomo C."/>
            <person name="de Hoog S."/>
            <person name="Gorbushina A."/>
            <person name="Stielow B."/>
            <person name="Teixiera M."/>
            <person name="Abouelleil A."/>
            <person name="Chapman S.B."/>
            <person name="Priest M."/>
            <person name="Young S.K."/>
            <person name="Wortman J."/>
            <person name="Nusbaum C."/>
            <person name="Birren B."/>
        </authorList>
    </citation>
    <scope>NUCLEOTIDE SEQUENCE [LARGE SCALE GENOMIC DNA]</scope>
    <source>
        <strain evidence="7 8">CBS 40295</strain>
    </source>
</reference>
<dbReference type="Pfam" id="PF07690">
    <property type="entry name" value="MFS_1"/>
    <property type="match status" value="1"/>
</dbReference>
<keyword evidence="2 5" id="KW-0812">Transmembrane</keyword>
<evidence type="ECO:0000259" key="6">
    <source>
        <dbReference type="PROSITE" id="PS50850"/>
    </source>
</evidence>
<dbReference type="AlphaFoldDB" id="A0A0D1ZGD2"/>
<feature type="transmembrane region" description="Helical" evidence="5">
    <location>
        <begin position="157"/>
        <end position="176"/>
    </location>
</feature>
<evidence type="ECO:0000256" key="3">
    <source>
        <dbReference type="ARBA" id="ARBA00022989"/>
    </source>
</evidence>
<feature type="transmembrane region" description="Helical" evidence="5">
    <location>
        <begin position="212"/>
        <end position="232"/>
    </location>
</feature>
<dbReference type="EMBL" id="KN847522">
    <property type="protein sequence ID" value="KIV93747.1"/>
    <property type="molecule type" value="Genomic_DNA"/>
</dbReference>
<comment type="subcellular location">
    <subcellularLocation>
        <location evidence="1">Membrane</location>
        <topology evidence="1">Multi-pass membrane protein</topology>
    </subcellularLocation>
</comment>
<organism evidence="7 8">
    <name type="scientific">Exophiala mesophila</name>
    <name type="common">Black yeast-like fungus</name>
    <dbReference type="NCBI Taxonomy" id="212818"/>
    <lineage>
        <taxon>Eukaryota</taxon>
        <taxon>Fungi</taxon>
        <taxon>Dikarya</taxon>
        <taxon>Ascomycota</taxon>
        <taxon>Pezizomycotina</taxon>
        <taxon>Eurotiomycetes</taxon>
        <taxon>Chaetothyriomycetidae</taxon>
        <taxon>Chaetothyriales</taxon>
        <taxon>Herpotrichiellaceae</taxon>
        <taxon>Exophiala</taxon>
    </lineage>
</organism>
<dbReference type="PANTHER" id="PTHR23502">
    <property type="entry name" value="MAJOR FACILITATOR SUPERFAMILY"/>
    <property type="match status" value="1"/>
</dbReference>
<feature type="transmembrane region" description="Helical" evidence="5">
    <location>
        <begin position="387"/>
        <end position="408"/>
    </location>
</feature>
<feature type="transmembrane region" description="Helical" evidence="5">
    <location>
        <begin position="345"/>
        <end position="366"/>
    </location>
</feature>
<dbReference type="InterPro" id="IPR036259">
    <property type="entry name" value="MFS_trans_sf"/>
</dbReference>
<feature type="transmembrane region" description="Helical" evidence="5">
    <location>
        <begin position="482"/>
        <end position="503"/>
    </location>
</feature>